<dbReference type="InterPro" id="IPR003597">
    <property type="entry name" value="Ig_C1-set"/>
</dbReference>
<protein>
    <submittedName>
        <fullName evidence="5">RLA class II histocompatibility antigen, DP alpha-1 chain-like</fullName>
    </submittedName>
</protein>
<keyword evidence="6" id="KW-1185">Reference proteome</keyword>
<dbReference type="GeneID" id="114477754"/>
<feature type="signal peptide" evidence="3">
    <location>
        <begin position="1"/>
        <end position="27"/>
    </location>
</feature>
<proteinExistence type="predicted"/>
<feature type="domain" description="Ig-like" evidence="4">
    <location>
        <begin position="110"/>
        <end position="207"/>
    </location>
</feature>
<name>A0A8C5I1B6_GOUWI</name>
<evidence type="ECO:0000259" key="4">
    <source>
        <dbReference type="PROSITE" id="PS50835"/>
    </source>
</evidence>
<dbReference type="InterPro" id="IPR013783">
    <property type="entry name" value="Ig-like_fold"/>
</dbReference>
<evidence type="ECO:0000313" key="5">
    <source>
        <dbReference type="Ensembl" id="ENSGWIP00000053118.1"/>
    </source>
</evidence>
<keyword evidence="1" id="KW-0325">Glycoprotein</keyword>
<keyword evidence="2" id="KW-0393">Immunoglobulin domain</keyword>
<keyword evidence="3" id="KW-0732">Signal</keyword>
<evidence type="ECO:0000256" key="2">
    <source>
        <dbReference type="ARBA" id="ARBA00023319"/>
    </source>
</evidence>
<dbReference type="Pfam" id="PF07654">
    <property type="entry name" value="C1-set"/>
    <property type="match status" value="1"/>
</dbReference>
<gene>
    <name evidence="5" type="primary">LOC114477754</name>
</gene>
<dbReference type="PANTHER" id="PTHR19944">
    <property type="entry name" value="MHC CLASS II-RELATED"/>
    <property type="match status" value="1"/>
</dbReference>
<reference evidence="5" key="2">
    <citation type="submission" date="2025-08" db="UniProtKB">
        <authorList>
            <consortium name="Ensembl"/>
        </authorList>
    </citation>
    <scope>IDENTIFICATION</scope>
</reference>
<evidence type="ECO:0000256" key="1">
    <source>
        <dbReference type="ARBA" id="ARBA00023180"/>
    </source>
</evidence>
<feature type="chain" id="PRO_5034116377" evidence="3">
    <location>
        <begin position="28"/>
        <end position="257"/>
    </location>
</feature>
<dbReference type="InterPro" id="IPR050160">
    <property type="entry name" value="MHC/Immunoglobulin"/>
</dbReference>
<dbReference type="RefSeq" id="XP_028326108.1">
    <property type="nucleotide sequence ID" value="XM_028470307.1"/>
</dbReference>
<evidence type="ECO:0000256" key="3">
    <source>
        <dbReference type="SAM" id="SignalP"/>
    </source>
</evidence>
<dbReference type="Gene3D" id="2.60.40.10">
    <property type="entry name" value="Immunoglobulins"/>
    <property type="match status" value="1"/>
</dbReference>
<dbReference type="Ensembl" id="ENSGWIT00000057292.1">
    <property type="protein sequence ID" value="ENSGWIP00000053118.1"/>
    <property type="gene ID" value="ENSGWIG00000025568.1"/>
</dbReference>
<sequence>MKTCSALLKSSTVFILMLNSFCASSHIDHEVTHIIGCDVKGLSEAQYDFDTDEIMHVDFEKHNVVSNLPTRISLDPNTILDFERVYVNAEKANKACIHAMKFLTAEEDHPPKAKDPPDSIIYPAEEVHLGFENRLICFFNHFYPPPIKVSWTKNDQPVSDGVSHSQFYPNDDQTFHQFSVLKFTPMEGDKYNCTVEHLALESPKTKTWVYDVSHESHQIQTVVPDVVFGVGLTLGLLGVVSGTLLCIKGRINSEQLL</sequence>
<dbReference type="AlphaFoldDB" id="A0A8C5I1B6"/>
<dbReference type="PANTHER" id="PTHR19944:SF105">
    <property type="entry name" value="RLA CLASS II HISTOCOMPATIBILITY ANTIGEN, DP ALPHA-1 CHAIN"/>
    <property type="match status" value="1"/>
</dbReference>
<dbReference type="InterPro" id="IPR007110">
    <property type="entry name" value="Ig-like_dom"/>
</dbReference>
<dbReference type="InterPro" id="IPR003006">
    <property type="entry name" value="Ig/MHC_CS"/>
</dbReference>
<dbReference type="Proteomes" id="UP000694680">
    <property type="component" value="Chromosome 16"/>
</dbReference>
<dbReference type="PROSITE" id="PS50835">
    <property type="entry name" value="IG_LIKE"/>
    <property type="match status" value="1"/>
</dbReference>
<dbReference type="SUPFAM" id="SSF54452">
    <property type="entry name" value="MHC antigen-recognition domain"/>
    <property type="match status" value="1"/>
</dbReference>
<dbReference type="SUPFAM" id="SSF48726">
    <property type="entry name" value="Immunoglobulin"/>
    <property type="match status" value="1"/>
</dbReference>
<evidence type="ECO:0000313" key="6">
    <source>
        <dbReference type="Proteomes" id="UP000694680"/>
    </source>
</evidence>
<dbReference type="PROSITE" id="PS00290">
    <property type="entry name" value="IG_MHC"/>
    <property type="match status" value="1"/>
</dbReference>
<reference evidence="5" key="1">
    <citation type="submission" date="2020-06" db="EMBL/GenBank/DDBJ databases">
        <authorList>
            <consortium name="Wellcome Sanger Institute Data Sharing"/>
        </authorList>
    </citation>
    <scope>NUCLEOTIDE SEQUENCE [LARGE SCALE GENOMIC DNA]</scope>
</reference>
<organism evidence="5 6">
    <name type="scientific">Gouania willdenowi</name>
    <name type="common">Blunt-snouted clingfish</name>
    <name type="synonym">Lepadogaster willdenowi</name>
    <dbReference type="NCBI Taxonomy" id="441366"/>
    <lineage>
        <taxon>Eukaryota</taxon>
        <taxon>Metazoa</taxon>
        <taxon>Chordata</taxon>
        <taxon>Craniata</taxon>
        <taxon>Vertebrata</taxon>
        <taxon>Euteleostomi</taxon>
        <taxon>Actinopterygii</taxon>
        <taxon>Neopterygii</taxon>
        <taxon>Teleostei</taxon>
        <taxon>Neoteleostei</taxon>
        <taxon>Acanthomorphata</taxon>
        <taxon>Ovalentaria</taxon>
        <taxon>Blenniimorphae</taxon>
        <taxon>Blenniiformes</taxon>
        <taxon>Gobiesocoidei</taxon>
        <taxon>Gobiesocidae</taxon>
        <taxon>Gobiesocinae</taxon>
        <taxon>Gouania</taxon>
    </lineage>
</organism>
<dbReference type="InterPro" id="IPR036179">
    <property type="entry name" value="Ig-like_dom_sf"/>
</dbReference>
<dbReference type="InterPro" id="IPR011162">
    <property type="entry name" value="MHC_I/II-like_Ag-recog"/>
</dbReference>
<dbReference type="SMART" id="SM00407">
    <property type="entry name" value="IGc1"/>
    <property type="match status" value="1"/>
</dbReference>
<reference evidence="5" key="3">
    <citation type="submission" date="2025-09" db="UniProtKB">
        <authorList>
            <consortium name="Ensembl"/>
        </authorList>
    </citation>
    <scope>IDENTIFICATION</scope>
</reference>
<dbReference type="OrthoDB" id="8935021at2759"/>
<accession>A0A8C5I1B6</accession>